<dbReference type="Pfam" id="PF00923">
    <property type="entry name" value="TAL_FSA"/>
    <property type="match status" value="1"/>
</dbReference>
<dbReference type="PROSITE" id="PS01054">
    <property type="entry name" value="TRANSALDOLASE_1"/>
    <property type="match status" value="1"/>
</dbReference>
<sequence length="222" mass="23978">MKFFIDTANLEDIKKAYKLGVLAGVTTNPSLVAKEGIKFEDRIAEICQAVPKVESVSAEVTPDAVTAEEMIAQAEELIKINGGDEKVTIKLPMTLAGLEACRYLAEKGVKTNVTLIFTVNQALLAARAGATYVSPFLGRLDDISEDGVLLVAKIAELFDVHQLDTQIIAASVRHPDHVTRVAMAGAHIATIPYKVIEQLAMHPLTDQGIEKFAADWAKAPKL</sequence>
<feature type="active site" description="Schiff-base intermediate with substrate" evidence="9">
    <location>
        <position position="90"/>
    </location>
</feature>
<evidence type="ECO:0000256" key="4">
    <source>
        <dbReference type="ARBA" id="ARBA00022490"/>
    </source>
</evidence>
<dbReference type="KEGG" id="bcx:BCA_3466"/>
<keyword evidence="7 9" id="KW-0704">Schiff base</keyword>
<dbReference type="InterPro" id="IPR013785">
    <property type="entry name" value="Aldolase_TIM"/>
</dbReference>
<dbReference type="InterPro" id="IPR004731">
    <property type="entry name" value="Transaldolase_3B/F6P_aldolase"/>
</dbReference>
<evidence type="ECO:0000256" key="8">
    <source>
        <dbReference type="ARBA" id="ARBA00048810"/>
    </source>
</evidence>
<evidence type="ECO:0000256" key="7">
    <source>
        <dbReference type="ARBA" id="ARBA00023270"/>
    </source>
</evidence>
<evidence type="ECO:0000256" key="5">
    <source>
        <dbReference type="ARBA" id="ARBA00022679"/>
    </source>
</evidence>
<dbReference type="RefSeq" id="WP_000667673.1">
    <property type="nucleotide sequence ID" value="NC_012472.1"/>
</dbReference>
<comment type="function">
    <text evidence="9">Transaldolase is important for the balance of metabolites in the pentose-phosphate pathway.</text>
</comment>
<evidence type="ECO:0000256" key="1">
    <source>
        <dbReference type="ARBA" id="ARBA00004496"/>
    </source>
</evidence>
<comment type="pathway">
    <text evidence="2 9">Carbohydrate degradation; pentose phosphate pathway; D-glyceraldehyde 3-phosphate and beta-D-fructose 6-phosphate from D-ribose 5-phosphate and D-xylulose 5-phosphate (non-oxidative stage): step 2/3.</text>
</comment>
<accession>A0A158RT88</accession>
<comment type="similarity">
    <text evidence="3 9">Belongs to the transaldolase family. Type 3B subfamily.</text>
</comment>
<keyword evidence="6 9" id="KW-0570">Pentose shunt</keyword>
<dbReference type="FunFam" id="3.20.20.70:FF:000018">
    <property type="entry name" value="Probable transaldolase"/>
    <property type="match status" value="1"/>
</dbReference>
<comment type="catalytic activity">
    <reaction evidence="8 9">
        <text>D-sedoheptulose 7-phosphate + D-glyceraldehyde 3-phosphate = D-erythrose 4-phosphate + beta-D-fructose 6-phosphate</text>
        <dbReference type="Rhea" id="RHEA:17053"/>
        <dbReference type="ChEBI" id="CHEBI:16897"/>
        <dbReference type="ChEBI" id="CHEBI:57483"/>
        <dbReference type="ChEBI" id="CHEBI:57634"/>
        <dbReference type="ChEBI" id="CHEBI:59776"/>
        <dbReference type="EC" id="2.2.1.2"/>
    </reaction>
</comment>
<organism evidence="10 11">
    <name type="scientific">Bacillus cereus (strain 03BB102)</name>
    <dbReference type="NCBI Taxonomy" id="572264"/>
    <lineage>
        <taxon>Bacteria</taxon>
        <taxon>Bacillati</taxon>
        <taxon>Bacillota</taxon>
        <taxon>Bacilli</taxon>
        <taxon>Bacillales</taxon>
        <taxon>Bacillaceae</taxon>
        <taxon>Bacillus</taxon>
        <taxon>Bacillus cereus group</taxon>
    </lineage>
</organism>
<dbReference type="NCBIfam" id="TIGR00875">
    <property type="entry name" value="fsa_talC_mipB"/>
    <property type="match status" value="1"/>
</dbReference>
<protein>
    <recommendedName>
        <fullName evidence="9">Probable transaldolase</fullName>
        <ecNumber evidence="9">2.2.1.2</ecNumber>
    </recommendedName>
</protein>
<dbReference type="EMBL" id="CP001407">
    <property type="protein sequence ID" value="ACO30617.1"/>
    <property type="molecule type" value="Genomic_DNA"/>
</dbReference>
<keyword evidence="4 9" id="KW-0963">Cytoplasm</keyword>
<proteinExistence type="inferred from homology"/>
<dbReference type="PANTHER" id="PTHR10683">
    <property type="entry name" value="TRANSALDOLASE"/>
    <property type="match status" value="1"/>
</dbReference>
<dbReference type="InterPro" id="IPR033919">
    <property type="entry name" value="TSA/FSA_arc/bac"/>
</dbReference>
<dbReference type="SUPFAM" id="SSF51569">
    <property type="entry name" value="Aldolase"/>
    <property type="match status" value="1"/>
</dbReference>
<dbReference type="GO" id="GO:0004801">
    <property type="term" value="F:transaldolase activity"/>
    <property type="evidence" value="ECO:0007669"/>
    <property type="project" value="UniProtKB-UniRule"/>
</dbReference>
<dbReference type="HAMAP" id="MF_00494">
    <property type="entry name" value="Transaldolase_3b"/>
    <property type="match status" value="1"/>
</dbReference>
<dbReference type="InterPro" id="IPR001585">
    <property type="entry name" value="TAL/FSA"/>
</dbReference>
<evidence type="ECO:0000313" key="11">
    <source>
        <dbReference type="Proteomes" id="UP000002210"/>
    </source>
</evidence>
<evidence type="ECO:0000256" key="2">
    <source>
        <dbReference type="ARBA" id="ARBA00004857"/>
    </source>
</evidence>
<dbReference type="Gene3D" id="3.20.20.70">
    <property type="entry name" value="Aldolase class I"/>
    <property type="match status" value="1"/>
</dbReference>
<dbReference type="Proteomes" id="UP000002210">
    <property type="component" value="Chromosome"/>
</dbReference>
<dbReference type="PANTHER" id="PTHR10683:SF36">
    <property type="entry name" value="TRANSALDOLASE"/>
    <property type="match status" value="1"/>
</dbReference>
<keyword evidence="5 9" id="KW-0808">Transferase</keyword>
<dbReference type="GO" id="GO:0005737">
    <property type="term" value="C:cytoplasm"/>
    <property type="evidence" value="ECO:0007669"/>
    <property type="project" value="UniProtKB-SubCell"/>
</dbReference>
<comment type="subcellular location">
    <subcellularLocation>
        <location evidence="1 9">Cytoplasm</location>
    </subcellularLocation>
</comment>
<dbReference type="EC" id="2.2.1.2" evidence="9"/>
<dbReference type="AlphaFoldDB" id="A0A158RT88"/>
<dbReference type="GO" id="GO:0006098">
    <property type="term" value="P:pentose-phosphate shunt"/>
    <property type="evidence" value="ECO:0007669"/>
    <property type="project" value="UniProtKB-UniRule"/>
</dbReference>
<dbReference type="PATRIC" id="fig|572264.18.peg.3426"/>
<dbReference type="CDD" id="cd00956">
    <property type="entry name" value="Transaldolase_FSA"/>
    <property type="match status" value="1"/>
</dbReference>
<dbReference type="PROSITE" id="PS00958">
    <property type="entry name" value="TRANSALDOLASE_2"/>
    <property type="match status" value="1"/>
</dbReference>
<reference evidence="10 11" key="1">
    <citation type="submission" date="2009-02" db="EMBL/GenBank/DDBJ databases">
        <title>Genome sequence of Bacillus cereus 03BB102.</title>
        <authorList>
            <person name="Dodson R.J."/>
            <person name="Jackson P."/>
            <person name="Munk A.C."/>
            <person name="Brettin T."/>
            <person name="Bruce D."/>
            <person name="Detter C."/>
            <person name="Tapia R."/>
            <person name="Han C."/>
            <person name="Sutton G."/>
            <person name="Sims D."/>
        </authorList>
    </citation>
    <scope>NUCLEOTIDE SEQUENCE [LARGE SCALE GENOMIC DNA]</scope>
    <source>
        <strain evidence="10 11">03BB102</strain>
    </source>
</reference>
<dbReference type="UniPathway" id="UPA00115">
    <property type="reaction ID" value="UER00414"/>
</dbReference>
<name>A0A158RT88_BACC3</name>
<dbReference type="InterPro" id="IPR022999">
    <property type="entry name" value="Transaldolase_3B"/>
</dbReference>
<evidence type="ECO:0000256" key="3">
    <source>
        <dbReference type="ARBA" id="ARBA00005740"/>
    </source>
</evidence>
<evidence type="ECO:0000313" key="10">
    <source>
        <dbReference type="EMBL" id="ACO30617.1"/>
    </source>
</evidence>
<dbReference type="InterPro" id="IPR018225">
    <property type="entry name" value="Transaldolase_AS"/>
</dbReference>
<evidence type="ECO:0000256" key="6">
    <source>
        <dbReference type="ARBA" id="ARBA00023126"/>
    </source>
</evidence>
<gene>
    <name evidence="9" type="primary">tal</name>
    <name evidence="10" type="ordered locus">BCA_3466</name>
</gene>
<dbReference type="GO" id="GO:0016832">
    <property type="term" value="F:aldehyde-lyase activity"/>
    <property type="evidence" value="ECO:0007669"/>
    <property type="project" value="InterPro"/>
</dbReference>
<dbReference type="GO" id="GO:0005975">
    <property type="term" value="P:carbohydrate metabolic process"/>
    <property type="evidence" value="ECO:0007669"/>
    <property type="project" value="InterPro"/>
</dbReference>
<evidence type="ECO:0000256" key="9">
    <source>
        <dbReference type="HAMAP-Rule" id="MF_00494"/>
    </source>
</evidence>